<evidence type="ECO:0000256" key="5">
    <source>
        <dbReference type="SAM" id="Phobius"/>
    </source>
</evidence>
<accession>A0A1F6BDI1</accession>
<dbReference type="Proteomes" id="UP000176186">
    <property type="component" value="Unassembled WGS sequence"/>
</dbReference>
<dbReference type="SUPFAM" id="SSF90123">
    <property type="entry name" value="ABC transporter transmembrane region"/>
    <property type="match status" value="1"/>
</dbReference>
<reference evidence="6 7" key="1">
    <citation type="journal article" date="2016" name="Nat. Commun.">
        <title>Thousands of microbial genomes shed light on interconnected biogeochemical processes in an aquifer system.</title>
        <authorList>
            <person name="Anantharaman K."/>
            <person name="Brown C.T."/>
            <person name="Hug L.A."/>
            <person name="Sharon I."/>
            <person name="Castelle C.J."/>
            <person name="Probst A.J."/>
            <person name="Thomas B.C."/>
            <person name="Singh A."/>
            <person name="Wilkins M.J."/>
            <person name="Karaoz U."/>
            <person name="Brodie E.L."/>
            <person name="Williams K.H."/>
            <person name="Hubbard S.S."/>
            <person name="Banfield J.F."/>
        </authorList>
    </citation>
    <scope>NUCLEOTIDE SEQUENCE [LARGE SCALE GENOMIC DNA]</scope>
</reference>
<evidence type="ECO:0000313" key="6">
    <source>
        <dbReference type="EMBL" id="OGG34938.1"/>
    </source>
</evidence>
<feature type="transmembrane region" description="Helical" evidence="5">
    <location>
        <begin position="41"/>
        <end position="63"/>
    </location>
</feature>
<feature type="transmembrane region" description="Helical" evidence="5">
    <location>
        <begin position="69"/>
        <end position="90"/>
    </location>
</feature>
<evidence type="ECO:0000256" key="3">
    <source>
        <dbReference type="ARBA" id="ARBA00022989"/>
    </source>
</evidence>
<gene>
    <name evidence="6" type="ORF">A2363_01815</name>
</gene>
<dbReference type="GO" id="GO:0005886">
    <property type="term" value="C:plasma membrane"/>
    <property type="evidence" value="ECO:0007669"/>
    <property type="project" value="UniProtKB-SubCell"/>
</dbReference>
<comment type="caution">
    <text evidence="6">The sequence shown here is derived from an EMBL/GenBank/DDBJ whole genome shotgun (WGS) entry which is preliminary data.</text>
</comment>
<evidence type="ECO:0000256" key="4">
    <source>
        <dbReference type="ARBA" id="ARBA00023136"/>
    </source>
</evidence>
<evidence type="ECO:0000256" key="2">
    <source>
        <dbReference type="ARBA" id="ARBA00022692"/>
    </source>
</evidence>
<keyword evidence="3 5" id="KW-1133">Transmembrane helix</keyword>
<proteinExistence type="predicted"/>
<evidence type="ECO:0000313" key="7">
    <source>
        <dbReference type="Proteomes" id="UP000176186"/>
    </source>
</evidence>
<keyword evidence="4 5" id="KW-0472">Membrane</keyword>
<evidence type="ECO:0000256" key="1">
    <source>
        <dbReference type="ARBA" id="ARBA00004651"/>
    </source>
</evidence>
<comment type="subcellular location">
    <subcellularLocation>
        <location evidence="1">Cell membrane</location>
        <topology evidence="1">Multi-pass membrane protein</topology>
    </subcellularLocation>
</comment>
<dbReference type="AlphaFoldDB" id="A0A1F6BDI1"/>
<organism evidence="6 7">
    <name type="scientific">Candidatus Gottesmanbacteria bacterium RIFOXYB1_FULL_47_11</name>
    <dbReference type="NCBI Taxonomy" id="1798401"/>
    <lineage>
        <taxon>Bacteria</taxon>
        <taxon>Candidatus Gottesmaniibacteriota</taxon>
    </lineage>
</organism>
<dbReference type="EMBL" id="MFKE01000019">
    <property type="protein sequence ID" value="OGG34938.1"/>
    <property type="molecule type" value="Genomic_DNA"/>
</dbReference>
<dbReference type="STRING" id="1798401.A2363_01815"/>
<sequence>MFKTHDDAIRKILLEKESNADWGRILDHHRNMIARIQHERLIHLLVTIFVGLVMSIASFITIVAQNPRLLIIAAPLIVLFIAYILHYRFLENTTQKWYSLEDEMVSRLS</sequence>
<dbReference type="GO" id="GO:0005524">
    <property type="term" value="F:ATP binding"/>
    <property type="evidence" value="ECO:0007669"/>
    <property type="project" value="InterPro"/>
</dbReference>
<protein>
    <submittedName>
        <fullName evidence="6">Uncharacterized protein</fullName>
    </submittedName>
</protein>
<name>A0A1F6BDI1_9BACT</name>
<dbReference type="InterPro" id="IPR036640">
    <property type="entry name" value="ABC1_TM_sf"/>
</dbReference>
<keyword evidence="2 5" id="KW-0812">Transmembrane</keyword>